<accession>A0A4R7T6D0</accession>
<protein>
    <recommendedName>
        <fullName evidence="2">histidine kinase</fullName>
        <ecNumber evidence="2">2.7.13.3</ecNumber>
    </recommendedName>
</protein>
<keyword evidence="12" id="KW-1185">Reference proteome</keyword>
<dbReference type="GO" id="GO:0000155">
    <property type="term" value="F:phosphorelay sensor kinase activity"/>
    <property type="evidence" value="ECO:0007669"/>
    <property type="project" value="InterPro"/>
</dbReference>
<feature type="transmembrane region" description="Helical" evidence="9">
    <location>
        <begin position="204"/>
        <end position="226"/>
    </location>
</feature>
<dbReference type="GO" id="GO:0046983">
    <property type="term" value="F:protein dimerization activity"/>
    <property type="evidence" value="ECO:0007669"/>
    <property type="project" value="InterPro"/>
</dbReference>
<feature type="transmembrane region" description="Helical" evidence="9">
    <location>
        <begin position="32"/>
        <end position="53"/>
    </location>
</feature>
<dbReference type="SUPFAM" id="SSF55874">
    <property type="entry name" value="ATPase domain of HSP90 chaperone/DNA topoisomerase II/histidine kinase"/>
    <property type="match status" value="1"/>
</dbReference>
<evidence type="ECO:0000313" key="11">
    <source>
        <dbReference type="EMBL" id="TDU87394.1"/>
    </source>
</evidence>
<dbReference type="GO" id="GO:0005524">
    <property type="term" value="F:ATP binding"/>
    <property type="evidence" value="ECO:0007669"/>
    <property type="project" value="UniProtKB-KW"/>
</dbReference>
<evidence type="ECO:0000256" key="6">
    <source>
        <dbReference type="ARBA" id="ARBA00022777"/>
    </source>
</evidence>
<organism evidence="11 12">
    <name type="scientific">Kribbella voronezhensis</name>
    <dbReference type="NCBI Taxonomy" id="2512212"/>
    <lineage>
        <taxon>Bacteria</taxon>
        <taxon>Bacillati</taxon>
        <taxon>Actinomycetota</taxon>
        <taxon>Actinomycetes</taxon>
        <taxon>Propionibacteriales</taxon>
        <taxon>Kribbellaceae</taxon>
        <taxon>Kribbella</taxon>
    </lineage>
</organism>
<keyword evidence="9" id="KW-0472">Membrane</keyword>
<keyword evidence="9" id="KW-1133">Transmembrane helix</keyword>
<evidence type="ECO:0000256" key="8">
    <source>
        <dbReference type="ARBA" id="ARBA00023012"/>
    </source>
</evidence>
<evidence type="ECO:0000256" key="7">
    <source>
        <dbReference type="ARBA" id="ARBA00022840"/>
    </source>
</evidence>
<dbReference type="CDD" id="cd16917">
    <property type="entry name" value="HATPase_UhpB-NarQ-NarX-like"/>
    <property type="match status" value="1"/>
</dbReference>
<evidence type="ECO:0000313" key="12">
    <source>
        <dbReference type="Proteomes" id="UP000295151"/>
    </source>
</evidence>
<feature type="transmembrane region" description="Helical" evidence="9">
    <location>
        <begin position="267"/>
        <end position="288"/>
    </location>
</feature>
<keyword evidence="5" id="KW-0547">Nucleotide-binding</keyword>
<dbReference type="Gene3D" id="3.30.565.10">
    <property type="entry name" value="Histidine kinase-like ATPase, C-terminal domain"/>
    <property type="match status" value="1"/>
</dbReference>
<dbReference type="Pfam" id="PF07730">
    <property type="entry name" value="HisKA_3"/>
    <property type="match status" value="1"/>
</dbReference>
<dbReference type="EMBL" id="SOCE01000001">
    <property type="protein sequence ID" value="TDU87394.1"/>
    <property type="molecule type" value="Genomic_DNA"/>
</dbReference>
<evidence type="ECO:0000256" key="1">
    <source>
        <dbReference type="ARBA" id="ARBA00000085"/>
    </source>
</evidence>
<evidence type="ECO:0000259" key="10">
    <source>
        <dbReference type="Pfam" id="PF07730"/>
    </source>
</evidence>
<dbReference type="EC" id="2.7.13.3" evidence="2"/>
<evidence type="ECO:0000256" key="2">
    <source>
        <dbReference type="ARBA" id="ARBA00012438"/>
    </source>
</evidence>
<dbReference type="PANTHER" id="PTHR24421">
    <property type="entry name" value="NITRATE/NITRITE SENSOR PROTEIN NARX-RELATED"/>
    <property type="match status" value="1"/>
</dbReference>
<name>A0A4R7T6D0_9ACTN</name>
<feature type="transmembrane region" description="Helical" evidence="9">
    <location>
        <begin position="232"/>
        <end position="255"/>
    </location>
</feature>
<feature type="transmembrane region" description="Helical" evidence="9">
    <location>
        <begin position="60"/>
        <end position="80"/>
    </location>
</feature>
<feature type="domain" description="Signal transduction histidine kinase subgroup 3 dimerisation and phosphoacceptor" evidence="10">
    <location>
        <begin position="453"/>
        <end position="518"/>
    </location>
</feature>
<keyword evidence="9" id="KW-0812">Transmembrane</keyword>
<dbReference type="Gene3D" id="1.20.5.1930">
    <property type="match status" value="1"/>
</dbReference>
<keyword evidence="7" id="KW-0067">ATP-binding</keyword>
<evidence type="ECO:0000256" key="4">
    <source>
        <dbReference type="ARBA" id="ARBA00022679"/>
    </source>
</evidence>
<reference evidence="11 12" key="1">
    <citation type="submission" date="2019-03" db="EMBL/GenBank/DDBJ databases">
        <title>Genomic Encyclopedia of Type Strains, Phase III (KMG-III): the genomes of soil and plant-associated and newly described type strains.</title>
        <authorList>
            <person name="Whitman W."/>
        </authorList>
    </citation>
    <scope>NUCLEOTIDE SEQUENCE [LARGE SCALE GENOMIC DNA]</scope>
    <source>
        <strain evidence="11 12">VKM Ac-2575</strain>
    </source>
</reference>
<dbReference type="InterPro" id="IPR011712">
    <property type="entry name" value="Sig_transdc_His_kin_sub3_dim/P"/>
</dbReference>
<dbReference type="InterPro" id="IPR050482">
    <property type="entry name" value="Sensor_HK_TwoCompSys"/>
</dbReference>
<dbReference type="AlphaFoldDB" id="A0A4R7T6D0"/>
<feature type="transmembrane region" description="Helical" evidence="9">
    <location>
        <begin position="163"/>
        <end position="192"/>
    </location>
</feature>
<dbReference type="PANTHER" id="PTHR24421:SF10">
    <property type="entry name" value="NITRATE_NITRITE SENSOR PROTEIN NARQ"/>
    <property type="match status" value="1"/>
</dbReference>
<evidence type="ECO:0000256" key="3">
    <source>
        <dbReference type="ARBA" id="ARBA00022553"/>
    </source>
</evidence>
<keyword evidence="8" id="KW-0902">Two-component regulatory system</keyword>
<feature type="transmembrane region" description="Helical" evidence="9">
    <location>
        <begin position="92"/>
        <end position="112"/>
    </location>
</feature>
<proteinExistence type="predicted"/>
<dbReference type="GO" id="GO:0016020">
    <property type="term" value="C:membrane"/>
    <property type="evidence" value="ECO:0007669"/>
    <property type="project" value="InterPro"/>
</dbReference>
<comment type="catalytic activity">
    <reaction evidence="1">
        <text>ATP + protein L-histidine = ADP + protein N-phospho-L-histidine.</text>
        <dbReference type="EC" id="2.7.13.3"/>
    </reaction>
</comment>
<sequence>MVTWPLGPALFVGMGVVQSRLDGAVPMAPSDVLYLVAMLVCWVVGVVLTWRVVDQPAGWAFLGLGTALAWSGFAELYAGLALSSHQASHGPLMATFSDSSFVWWFLFLALGLQFTPAVRPSSRILPILTVVSGTVFQVAALLRSTQLERPYADLVSPWAIKGFAGPISVLAAVAVIVLGLCLLASVYVLVTAFRRARGDARRQLLWLVAGAAPLAPGVIASFAVSYAGFDTVAGWVLSACVITLALGAAFSVAKYRLYDVERIVTDSAAYAISTGSVIAVFGLVVVVITKSLPVQGDSQLLTILATLAASGVARPAYVWARRVVDRRFNRRRFDAVQLLRAGLAQPSPDLDALLIEATGDSQARVLFPADGGWVTSDGRAAVPGPHVVDLLRRDQVGARIEFDPSRCDRAVVEAVVHEASAEIDNLGLRAELAKQVEQITESRARLAGAYLEERRRMERDLHDGAQQRILAIALQLRSARVNGADAVLRAEVDQAITDLALTVQDLRDLASGLQPAALAGGGLRAATDELASRIPVRMKLDVIDQRFSASVESAAWFVIAEAVANVVKHAQVEEVAIRVSANRSELRVAVLDHGVGGVDPQGRGLQGLADRIAALGGALSAGDQPGGGTRVEAVLPCG</sequence>
<dbReference type="Proteomes" id="UP000295151">
    <property type="component" value="Unassembled WGS sequence"/>
</dbReference>
<comment type="caution">
    <text evidence="11">The sequence shown here is derived from an EMBL/GenBank/DDBJ whole genome shotgun (WGS) entry which is preliminary data.</text>
</comment>
<keyword evidence="3" id="KW-0597">Phosphoprotein</keyword>
<feature type="transmembrane region" description="Helical" evidence="9">
    <location>
        <begin position="300"/>
        <end position="320"/>
    </location>
</feature>
<evidence type="ECO:0000256" key="5">
    <source>
        <dbReference type="ARBA" id="ARBA00022741"/>
    </source>
</evidence>
<dbReference type="InterPro" id="IPR036890">
    <property type="entry name" value="HATPase_C_sf"/>
</dbReference>
<gene>
    <name evidence="11" type="ORF">EV138_0917</name>
</gene>
<keyword evidence="4" id="KW-0808">Transferase</keyword>
<feature type="transmembrane region" description="Helical" evidence="9">
    <location>
        <begin position="124"/>
        <end position="143"/>
    </location>
</feature>
<keyword evidence="6 11" id="KW-0418">Kinase</keyword>
<evidence type="ECO:0000256" key="9">
    <source>
        <dbReference type="SAM" id="Phobius"/>
    </source>
</evidence>